<proteinExistence type="predicted"/>
<evidence type="ECO:0000313" key="2">
    <source>
        <dbReference type="EMBL" id="RLN33129.1"/>
    </source>
</evidence>
<gene>
    <name evidence="2" type="ORF">C2845_PM03G06820</name>
</gene>
<comment type="caution">
    <text evidence="2">The sequence shown here is derived from an EMBL/GenBank/DDBJ whole genome shotgun (WGS) entry which is preliminary data.</text>
</comment>
<dbReference type="Pfam" id="PF11321">
    <property type="entry name" value="DUF3123"/>
    <property type="match status" value="1"/>
</dbReference>
<feature type="region of interest" description="Disordered" evidence="1">
    <location>
        <begin position="37"/>
        <end position="76"/>
    </location>
</feature>
<dbReference type="OrthoDB" id="692036at2759"/>
<keyword evidence="3" id="KW-1185">Reference proteome</keyword>
<reference evidence="3" key="1">
    <citation type="journal article" date="2019" name="Nat. Commun.">
        <title>The genome of broomcorn millet.</title>
        <authorList>
            <person name="Zou C."/>
            <person name="Miki D."/>
            <person name="Li D."/>
            <person name="Tang Q."/>
            <person name="Xiao L."/>
            <person name="Rajput S."/>
            <person name="Deng P."/>
            <person name="Jia W."/>
            <person name="Huang R."/>
            <person name="Zhang M."/>
            <person name="Sun Y."/>
            <person name="Hu J."/>
            <person name="Fu X."/>
            <person name="Schnable P.S."/>
            <person name="Li F."/>
            <person name="Zhang H."/>
            <person name="Feng B."/>
            <person name="Zhu X."/>
            <person name="Liu R."/>
            <person name="Schnable J.C."/>
            <person name="Zhu J.-K."/>
            <person name="Zhang H."/>
        </authorList>
    </citation>
    <scope>NUCLEOTIDE SEQUENCE [LARGE SCALE GENOMIC DNA]</scope>
</reference>
<dbReference type="STRING" id="4540.A0A3L6T4V1"/>
<organism evidence="2 3">
    <name type="scientific">Panicum miliaceum</name>
    <name type="common">Proso millet</name>
    <name type="synonym">Broomcorn millet</name>
    <dbReference type="NCBI Taxonomy" id="4540"/>
    <lineage>
        <taxon>Eukaryota</taxon>
        <taxon>Viridiplantae</taxon>
        <taxon>Streptophyta</taxon>
        <taxon>Embryophyta</taxon>
        <taxon>Tracheophyta</taxon>
        <taxon>Spermatophyta</taxon>
        <taxon>Magnoliopsida</taxon>
        <taxon>Liliopsida</taxon>
        <taxon>Poales</taxon>
        <taxon>Poaceae</taxon>
        <taxon>PACMAD clade</taxon>
        <taxon>Panicoideae</taxon>
        <taxon>Panicodae</taxon>
        <taxon>Paniceae</taxon>
        <taxon>Panicinae</taxon>
        <taxon>Panicum</taxon>
        <taxon>Panicum sect. Panicum</taxon>
    </lineage>
</organism>
<sequence length="89" mass="9614">MVVSPAHGGYEVVYDGNWPPGDPNGTVRVPCRHVRKINPSPMTPPPPQHAPSCAAAGTTAARKKEPTPRPTRAGKSLRLIRSLLPEMER</sequence>
<evidence type="ECO:0000256" key="1">
    <source>
        <dbReference type="SAM" id="MobiDB-lite"/>
    </source>
</evidence>
<evidence type="ECO:0000313" key="3">
    <source>
        <dbReference type="Proteomes" id="UP000275267"/>
    </source>
</evidence>
<dbReference type="AlphaFoldDB" id="A0A3L6T4V1"/>
<accession>A0A3L6T4V1</accession>
<name>A0A3L6T4V1_PANMI</name>
<dbReference type="InterPro" id="IPR021470">
    <property type="entry name" value="DUF3123"/>
</dbReference>
<dbReference type="EMBL" id="PQIB02000002">
    <property type="protein sequence ID" value="RLN33129.1"/>
    <property type="molecule type" value="Genomic_DNA"/>
</dbReference>
<protein>
    <submittedName>
        <fullName evidence="2">Uncharacterized protein</fullName>
    </submittedName>
</protein>
<dbReference type="Proteomes" id="UP000275267">
    <property type="component" value="Unassembled WGS sequence"/>
</dbReference>